<keyword evidence="2" id="KW-0378">Hydrolase</keyword>
<dbReference type="RefSeq" id="WP_160905069.1">
    <property type="nucleotide sequence ID" value="NZ_WVHS01000001.1"/>
</dbReference>
<dbReference type="EMBL" id="WVHS01000001">
    <property type="protein sequence ID" value="MXV14063.1"/>
    <property type="molecule type" value="Genomic_DNA"/>
</dbReference>
<dbReference type="PANTHER" id="PTHR24260">
    <property type="match status" value="1"/>
</dbReference>
<keyword evidence="2" id="KW-0645">Protease</keyword>
<sequence>MKNKLVLFFGSILTGIVSFAGIMRDDAEEAGYRKLAAEHQFDCVGKLFNGDRMIGSCVLIGKRKVLSAAHVMMEYTSFRQDTMKMGNSTVVLNVPTSSSPVEAAKCHARFGDRDYAVKLIRIHPDYGKNPSSADLAFIGLAAEVTKVKPARLNTTPDELGAAVVGVGYGASGFSSKPAEVTQSRKKLAGQNMVDSLGGRLLNGNRTTLICDFDSPLEPSWNRIGSAKPLPLEYICSGGDSGGGLFRKGRKGWELVGLCHNSESGISTLLTQGYYGLLMEWTRISVYHHWIDQ</sequence>
<evidence type="ECO:0000259" key="1">
    <source>
        <dbReference type="PROSITE" id="PS50240"/>
    </source>
</evidence>
<protein>
    <submittedName>
        <fullName evidence="2">Trypsin-like serine protease</fullName>
    </submittedName>
</protein>
<reference evidence="2 3" key="1">
    <citation type="submission" date="2019-11" db="EMBL/GenBank/DDBJ databases">
        <title>Pedobacter sp. HMF7056 Genome sequencing and assembly.</title>
        <authorList>
            <person name="Kang H."/>
            <person name="Kim H."/>
            <person name="Joh K."/>
        </authorList>
    </citation>
    <scope>NUCLEOTIDE SEQUENCE [LARGE SCALE GENOMIC DNA]</scope>
    <source>
        <strain evidence="2 3">HMF7056</strain>
    </source>
</reference>
<dbReference type="PROSITE" id="PS50240">
    <property type="entry name" value="TRYPSIN_DOM"/>
    <property type="match status" value="1"/>
</dbReference>
<dbReference type="InterPro" id="IPR051333">
    <property type="entry name" value="CLIP_Serine_Protease"/>
</dbReference>
<dbReference type="SUPFAM" id="SSF50494">
    <property type="entry name" value="Trypsin-like serine proteases"/>
    <property type="match status" value="1"/>
</dbReference>
<dbReference type="SMART" id="SM00020">
    <property type="entry name" value="Tryp_SPc"/>
    <property type="match status" value="1"/>
</dbReference>
<feature type="domain" description="Peptidase S1" evidence="1">
    <location>
        <begin position="12"/>
        <end position="292"/>
    </location>
</feature>
<dbReference type="GO" id="GO:0004252">
    <property type="term" value="F:serine-type endopeptidase activity"/>
    <property type="evidence" value="ECO:0007669"/>
    <property type="project" value="InterPro"/>
</dbReference>
<dbReference type="Proteomes" id="UP000451233">
    <property type="component" value="Unassembled WGS sequence"/>
</dbReference>
<dbReference type="InterPro" id="IPR043504">
    <property type="entry name" value="Peptidase_S1_PA_chymotrypsin"/>
</dbReference>
<dbReference type="Gene3D" id="2.40.10.10">
    <property type="entry name" value="Trypsin-like serine proteases"/>
    <property type="match status" value="1"/>
</dbReference>
<gene>
    <name evidence="2" type="ORF">GS398_02030</name>
</gene>
<accession>A0A7K1XSS7</accession>
<dbReference type="InterPro" id="IPR001254">
    <property type="entry name" value="Trypsin_dom"/>
</dbReference>
<dbReference type="AlphaFoldDB" id="A0A7K1XSS7"/>
<proteinExistence type="predicted"/>
<evidence type="ECO:0000313" key="2">
    <source>
        <dbReference type="EMBL" id="MXV14063.1"/>
    </source>
</evidence>
<dbReference type="PANTHER" id="PTHR24260:SF136">
    <property type="entry name" value="GH08193P-RELATED"/>
    <property type="match status" value="1"/>
</dbReference>
<name>A0A7K1XSS7_9SPHI</name>
<organism evidence="2 3">
    <name type="scientific">Hufsiella ginkgonis</name>
    <dbReference type="NCBI Taxonomy" id="2695274"/>
    <lineage>
        <taxon>Bacteria</taxon>
        <taxon>Pseudomonadati</taxon>
        <taxon>Bacteroidota</taxon>
        <taxon>Sphingobacteriia</taxon>
        <taxon>Sphingobacteriales</taxon>
        <taxon>Sphingobacteriaceae</taxon>
        <taxon>Hufsiella</taxon>
    </lineage>
</organism>
<keyword evidence="3" id="KW-1185">Reference proteome</keyword>
<dbReference type="Pfam" id="PF00089">
    <property type="entry name" value="Trypsin"/>
    <property type="match status" value="1"/>
</dbReference>
<dbReference type="GO" id="GO:0006508">
    <property type="term" value="P:proteolysis"/>
    <property type="evidence" value="ECO:0007669"/>
    <property type="project" value="UniProtKB-KW"/>
</dbReference>
<evidence type="ECO:0000313" key="3">
    <source>
        <dbReference type="Proteomes" id="UP000451233"/>
    </source>
</evidence>
<comment type="caution">
    <text evidence="2">The sequence shown here is derived from an EMBL/GenBank/DDBJ whole genome shotgun (WGS) entry which is preliminary data.</text>
</comment>
<dbReference type="InterPro" id="IPR009003">
    <property type="entry name" value="Peptidase_S1_PA"/>
</dbReference>